<reference evidence="1" key="1">
    <citation type="submission" date="2021-10" db="EMBL/GenBank/DDBJ databases">
        <title>Melipona bicolor Genome sequencing and assembly.</title>
        <authorList>
            <person name="Araujo N.S."/>
            <person name="Arias M.C."/>
        </authorList>
    </citation>
    <scope>NUCLEOTIDE SEQUENCE</scope>
    <source>
        <strain evidence="1">USP_2M_L1-L4_2017</strain>
        <tissue evidence="1">Whole body</tissue>
    </source>
</reference>
<organism evidence="1 2">
    <name type="scientific">Melipona bicolor</name>
    <dbReference type="NCBI Taxonomy" id="60889"/>
    <lineage>
        <taxon>Eukaryota</taxon>
        <taxon>Metazoa</taxon>
        <taxon>Ecdysozoa</taxon>
        <taxon>Arthropoda</taxon>
        <taxon>Hexapoda</taxon>
        <taxon>Insecta</taxon>
        <taxon>Pterygota</taxon>
        <taxon>Neoptera</taxon>
        <taxon>Endopterygota</taxon>
        <taxon>Hymenoptera</taxon>
        <taxon>Apocrita</taxon>
        <taxon>Aculeata</taxon>
        <taxon>Apoidea</taxon>
        <taxon>Anthophila</taxon>
        <taxon>Apidae</taxon>
        <taxon>Melipona</taxon>
    </lineage>
</organism>
<protein>
    <submittedName>
        <fullName evidence="1">Uncharacterized protein</fullName>
    </submittedName>
</protein>
<feature type="non-terminal residue" evidence="1">
    <location>
        <position position="52"/>
    </location>
</feature>
<sequence length="52" mass="6100">MSVKNFSYQNDIERLISEWCRKVDIGKSDDSFYILSRRSTSDDVLPEDLLTL</sequence>
<dbReference type="AlphaFoldDB" id="A0AA40FQQ6"/>
<proteinExistence type="predicted"/>
<accession>A0AA40FQQ6</accession>
<evidence type="ECO:0000313" key="1">
    <source>
        <dbReference type="EMBL" id="KAK1123126.1"/>
    </source>
</evidence>
<dbReference type="Proteomes" id="UP001177670">
    <property type="component" value="Unassembled WGS sequence"/>
</dbReference>
<name>A0AA40FQQ6_9HYME</name>
<dbReference type="EMBL" id="JAHYIQ010000021">
    <property type="protein sequence ID" value="KAK1123126.1"/>
    <property type="molecule type" value="Genomic_DNA"/>
</dbReference>
<comment type="caution">
    <text evidence="1">The sequence shown here is derived from an EMBL/GenBank/DDBJ whole genome shotgun (WGS) entry which is preliminary data.</text>
</comment>
<gene>
    <name evidence="1" type="ORF">K0M31_008759</name>
</gene>
<evidence type="ECO:0000313" key="2">
    <source>
        <dbReference type="Proteomes" id="UP001177670"/>
    </source>
</evidence>
<keyword evidence="2" id="KW-1185">Reference proteome</keyword>